<keyword evidence="4" id="KW-1185">Reference proteome</keyword>
<dbReference type="EMBL" id="JAFJMO010000018">
    <property type="protein sequence ID" value="KAJ8250746.1"/>
    <property type="molecule type" value="Genomic_DNA"/>
</dbReference>
<organism evidence="3 4">
    <name type="scientific">Conger conger</name>
    <name type="common">Conger eel</name>
    <name type="synonym">Muraena conger</name>
    <dbReference type="NCBI Taxonomy" id="82655"/>
    <lineage>
        <taxon>Eukaryota</taxon>
        <taxon>Metazoa</taxon>
        <taxon>Chordata</taxon>
        <taxon>Craniata</taxon>
        <taxon>Vertebrata</taxon>
        <taxon>Euteleostomi</taxon>
        <taxon>Actinopterygii</taxon>
        <taxon>Neopterygii</taxon>
        <taxon>Teleostei</taxon>
        <taxon>Anguilliformes</taxon>
        <taxon>Congridae</taxon>
        <taxon>Conger</taxon>
    </lineage>
</organism>
<dbReference type="SUPFAM" id="SSF48371">
    <property type="entry name" value="ARM repeat"/>
    <property type="match status" value="1"/>
</dbReference>
<dbReference type="OrthoDB" id="10018316at2759"/>
<keyword evidence="1" id="KW-0853">WD repeat</keyword>
<feature type="region of interest" description="Disordered" evidence="2">
    <location>
        <begin position="1"/>
        <end position="24"/>
    </location>
</feature>
<dbReference type="GO" id="GO:0019882">
    <property type="term" value="P:antigen processing and presentation"/>
    <property type="evidence" value="ECO:0007669"/>
    <property type="project" value="TreeGrafter"/>
</dbReference>
<sequence>MGPRLKRDGAPPGGPPKSGSESALRDRLALLERNTRRPVGEREEAVLHVLPLFIELFQSGSAGEDLNLQVLAAQSAEIVVLHVQQKLSEKPAEEARYEVELFFRRNAEVRANKGWLLLQCLALLSAGDSETVTTIIRSGLPAALIKCLYLFVSLPPEKMGGSRRGSKAHSRKSSHRCSCSCAGRVLRAVSAAQTKNTVPALQAKNCMKICIQNLLKIPESVPGPVLAEVAVGVFGFVRDSYPSNPALFHEFENNEGYTVLQGIMSRCEEGVTSADLQALEEFLGLIASLTLCGKAELKVALCVNNPQPPGFKFDPVLTKGSSVKNLTAFRILQSSFLRSGNAHTCAQVLLAVRDIWSWDKANFFLLEWTLQSLAQLGECVWRKPAAVHGPFFRLLETVVLQLNYIPHEALRKLQAAFLQSGPSPFAVATLASYRTLCARSGLFCEVLCDSGVLDLLLGHLRKRAKVLRKAGITGAAVQSGEESCEKDLVRNMLDVVAVLALKSVKNTVAIRDCGMIPYIKIFLDEEQLRSPTLILLEQLSVINPEEYMSITIGALCSSTHTELALKRDLLQSVLKVLESPNSWNAFRTAGGFDGVLSLLRVRELVLLGLHTVALAVHLHPVNAHAFHTSQQHAKMADALLQLGCFCQDPDPGRNRDDDPGRNRDDDPGRNRDDDPGRNRDDDPGRNRDDDPGRNRDGDPGRNRDGDPARNHDYDPGRNRDDDPSRNCDDDPDPDCSRTFQQFVEAAETPEAACPRPYATA</sequence>
<evidence type="ECO:0000313" key="3">
    <source>
        <dbReference type="EMBL" id="KAJ8250746.1"/>
    </source>
</evidence>
<dbReference type="Proteomes" id="UP001152803">
    <property type="component" value="Unassembled WGS sequence"/>
</dbReference>
<dbReference type="Gene3D" id="1.25.10.10">
    <property type="entry name" value="Leucine-rich Repeat Variant"/>
    <property type="match status" value="1"/>
</dbReference>
<comment type="caution">
    <text evidence="3">The sequence shown here is derived from an EMBL/GenBank/DDBJ whole genome shotgun (WGS) entry which is preliminary data.</text>
</comment>
<dbReference type="InterPro" id="IPR011989">
    <property type="entry name" value="ARM-like"/>
</dbReference>
<evidence type="ECO:0000313" key="4">
    <source>
        <dbReference type="Proteomes" id="UP001152803"/>
    </source>
</evidence>
<dbReference type="InterPro" id="IPR016024">
    <property type="entry name" value="ARM-type_fold"/>
</dbReference>
<protein>
    <submittedName>
        <fullName evidence="3">Uncharacterized protein</fullName>
    </submittedName>
</protein>
<dbReference type="AlphaFoldDB" id="A0A9Q1CWX8"/>
<evidence type="ECO:0000256" key="2">
    <source>
        <dbReference type="SAM" id="MobiDB-lite"/>
    </source>
</evidence>
<accession>A0A9Q1CWX8</accession>
<proteinExistence type="predicted"/>
<dbReference type="PANTHER" id="PTHR46108:SF3">
    <property type="entry name" value="WD REPEAT- AND FYVE DOMAIN-CONTAINING PROTEIN 4"/>
    <property type="match status" value="1"/>
</dbReference>
<dbReference type="PANTHER" id="PTHR46108">
    <property type="entry name" value="BLUE CHEESE"/>
    <property type="match status" value="1"/>
</dbReference>
<dbReference type="InterPro" id="IPR051944">
    <property type="entry name" value="BEACH_domain_protein"/>
</dbReference>
<evidence type="ECO:0000256" key="1">
    <source>
        <dbReference type="ARBA" id="ARBA00022574"/>
    </source>
</evidence>
<feature type="region of interest" description="Disordered" evidence="2">
    <location>
        <begin position="650"/>
        <end position="736"/>
    </location>
</feature>
<reference evidence="3" key="1">
    <citation type="journal article" date="2023" name="Science">
        <title>Genome structures resolve the early diversification of teleost fishes.</title>
        <authorList>
            <person name="Parey E."/>
            <person name="Louis A."/>
            <person name="Montfort J."/>
            <person name="Bouchez O."/>
            <person name="Roques C."/>
            <person name="Iampietro C."/>
            <person name="Lluch J."/>
            <person name="Castinel A."/>
            <person name="Donnadieu C."/>
            <person name="Desvignes T."/>
            <person name="Floi Bucao C."/>
            <person name="Jouanno E."/>
            <person name="Wen M."/>
            <person name="Mejri S."/>
            <person name="Dirks R."/>
            <person name="Jansen H."/>
            <person name="Henkel C."/>
            <person name="Chen W.J."/>
            <person name="Zahm M."/>
            <person name="Cabau C."/>
            <person name="Klopp C."/>
            <person name="Thompson A.W."/>
            <person name="Robinson-Rechavi M."/>
            <person name="Braasch I."/>
            <person name="Lecointre G."/>
            <person name="Bobe J."/>
            <person name="Postlethwait J.H."/>
            <person name="Berthelot C."/>
            <person name="Roest Crollius H."/>
            <person name="Guiguen Y."/>
        </authorList>
    </citation>
    <scope>NUCLEOTIDE SEQUENCE</scope>
    <source>
        <strain evidence="3">Concon-B</strain>
    </source>
</reference>
<name>A0A9Q1CWX8_CONCO</name>
<gene>
    <name evidence="3" type="ORF">COCON_G00226680</name>
</gene>
<feature type="compositionally biased region" description="Basic and acidic residues" evidence="2">
    <location>
        <begin position="650"/>
        <end position="728"/>
    </location>
</feature>